<organism evidence="1 2">
    <name type="scientific">Colletotrichum noveboracense</name>
    <dbReference type="NCBI Taxonomy" id="2664923"/>
    <lineage>
        <taxon>Eukaryota</taxon>
        <taxon>Fungi</taxon>
        <taxon>Dikarya</taxon>
        <taxon>Ascomycota</taxon>
        <taxon>Pezizomycotina</taxon>
        <taxon>Sordariomycetes</taxon>
        <taxon>Hypocreomycetidae</taxon>
        <taxon>Glomerellales</taxon>
        <taxon>Glomerellaceae</taxon>
        <taxon>Colletotrichum</taxon>
        <taxon>Colletotrichum gloeosporioides species complex</taxon>
    </lineage>
</organism>
<evidence type="ECO:0000313" key="2">
    <source>
        <dbReference type="Proteomes" id="UP001152533"/>
    </source>
</evidence>
<keyword evidence="2" id="KW-1185">Reference proteome</keyword>
<gene>
    <name evidence="1" type="ORF">CGXH109_LOCUS28235</name>
</gene>
<dbReference type="EMBL" id="CAMGZC010000121">
    <property type="protein sequence ID" value="CAI0643718.1"/>
    <property type="molecule type" value="Genomic_DNA"/>
</dbReference>
<accession>A0A9W4RJN5</accession>
<dbReference type="AlphaFoldDB" id="A0A9W4RJN5"/>
<proteinExistence type="predicted"/>
<protein>
    <submittedName>
        <fullName evidence="1">Uncharacterized protein</fullName>
    </submittedName>
</protein>
<reference evidence="1" key="1">
    <citation type="submission" date="2022-08" db="EMBL/GenBank/DDBJ databases">
        <authorList>
            <person name="Giroux E."/>
            <person name="Giroux E."/>
        </authorList>
    </citation>
    <scope>NUCLEOTIDE SEQUENCE</scope>
    <source>
        <strain evidence="1">H1091258</strain>
    </source>
</reference>
<sequence>MAAGLVHRVAEKWDTSEDRRWRRVLRACFELDPAGVQQLDKVWFGLDCGYDSVDATPLSGMLCNWICNGIHKKTKDRAPAVATVNALQLAFRLWIDTLASAGKDLLKYGTSEKELHAQGNTFTFQRFAGAEYDAVFNFWASHMALYHNIGVSGLLMKTTTMLENFGSQNIRVPGSWVEDIWDPLEMRRLHNEVAAWRQEEAPPFIWSEYRKPRQPI</sequence>
<evidence type="ECO:0000313" key="1">
    <source>
        <dbReference type="EMBL" id="CAI0643718.1"/>
    </source>
</evidence>
<name>A0A9W4RJN5_9PEZI</name>
<dbReference type="Proteomes" id="UP001152533">
    <property type="component" value="Unassembled WGS sequence"/>
</dbReference>
<comment type="caution">
    <text evidence="1">The sequence shown here is derived from an EMBL/GenBank/DDBJ whole genome shotgun (WGS) entry which is preliminary data.</text>
</comment>